<comment type="caution">
    <text evidence="1">The sequence shown here is derived from an EMBL/GenBank/DDBJ whole genome shotgun (WGS) entry which is preliminary data.</text>
</comment>
<gene>
    <name evidence="1" type="ORF">U2I54_27595</name>
</gene>
<proteinExistence type="predicted"/>
<protein>
    <submittedName>
        <fullName evidence="1">Uncharacterized protein</fullName>
    </submittedName>
</protein>
<evidence type="ECO:0000313" key="1">
    <source>
        <dbReference type="EMBL" id="MDZ5610658.1"/>
    </source>
</evidence>
<dbReference type="Proteomes" id="UP001291930">
    <property type="component" value="Unassembled WGS sequence"/>
</dbReference>
<dbReference type="EMBL" id="JAXOVW010000202">
    <property type="protein sequence ID" value="MDZ5610658.1"/>
    <property type="molecule type" value="Genomic_DNA"/>
</dbReference>
<name>A0ABU5K4J9_9BACI</name>
<dbReference type="InterPro" id="IPR049585">
    <property type="entry name" value="CdiI_EcoliA0-like"/>
</dbReference>
<organism evidence="1 2">
    <name type="scientific">Bacillus bingmayongensis</name>
    <dbReference type="NCBI Taxonomy" id="1150157"/>
    <lineage>
        <taxon>Bacteria</taxon>
        <taxon>Bacillati</taxon>
        <taxon>Bacillota</taxon>
        <taxon>Bacilli</taxon>
        <taxon>Bacillales</taxon>
        <taxon>Bacillaceae</taxon>
        <taxon>Bacillus</taxon>
    </lineage>
</organism>
<dbReference type="Pfam" id="PF24172">
    <property type="entry name" value="CdiI_ImmP"/>
    <property type="match status" value="1"/>
</dbReference>
<sequence>MATLLEECIEALGEDIHILTGEQGEKVLNQFESTFPITLWGRIDWSNINKYGDIYDTSEIELYLHNCLDQYSNKVYIIWDEATLPIIETHLHKVLQVIDDVTAVSFDTWIYSPDVGYVIEYYHEGDIRIGNVTDVVK</sequence>
<reference evidence="2" key="1">
    <citation type="submission" date="2023-11" db="EMBL/GenBank/DDBJ databases">
        <title>Genome Sequence of Bacillus pseudomycoides stain BUPM19.</title>
        <authorList>
            <person name="Farhat A."/>
        </authorList>
    </citation>
    <scope>NUCLEOTIDE SEQUENCE [LARGE SCALE GENOMIC DNA]</scope>
    <source>
        <strain evidence="2">BUPM19</strain>
    </source>
</reference>
<dbReference type="CDD" id="cd20693">
    <property type="entry name" value="CdiI_EcoliA0-like"/>
    <property type="match status" value="1"/>
</dbReference>
<evidence type="ECO:0000313" key="2">
    <source>
        <dbReference type="Proteomes" id="UP001291930"/>
    </source>
</evidence>
<keyword evidence="2" id="KW-1185">Reference proteome</keyword>
<dbReference type="RefSeq" id="WP_374219830.1">
    <property type="nucleotide sequence ID" value="NZ_JAXOVW010000202.1"/>
</dbReference>
<accession>A0ABU5K4J9</accession>